<sequence length="164" mass="19342">MKQKFGPVFKGDEDVDDWIADFELFMMPVLHWPGDEAKLQTLPLVLRGKAKVWFDVLEDVHKQNWIGFREHFLQRYRKVVSTLEADAKLKGLQQKVRANFDAFVDKLKLIGGILRLLPKQPMRDILSLKGFYPACIPMFMREWIMKIQVPLMKLSDLLEQRVER</sequence>
<accession>A0A9D4V3H9</accession>
<evidence type="ECO:0000313" key="2">
    <source>
        <dbReference type="EMBL" id="KAI5078988.1"/>
    </source>
</evidence>
<comment type="caution">
    <text evidence="2">The sequence shown here is derived from an EMBL/GenBank/DDBJ whole genome shotgun (WGS) entry which is preliminary data.</text>
</comment>
<feature type="domain" description="Retrotransposon gag" evidence="1">
    <location>
        <begin position="44"/>
        <end position="109"/>
    </location>
</feature>
<protein>
    <recommendedName>
        <fullName evidence="1">Retrotransposon gag domain-containing protein</fullName>
    </recommendedName>
</protein>
<proteinExistence type="predicted"/>
<keyword evidence="3" id="KW-1185">Reference proteome</keyword>
<organism evidence="2 3">
    <name type="scientific">Adiantum capillus-veneris</name>
    <name type="common">Maidenhair fern</name>
    <dbReference type="NCBI Taxonomy" id="13818"/>
    <lineage>
        <taxon>Eukaryota</taxon>
        <taxon>Viridiplantae</taxon>
        <taxon>Streptophyta</taxon>
        <taxon>Embryophyta</taxon>
        <taxon>Tracheophyta</taxon>
        <taxon>Polypodiopsida</taxon>
        <taxon>Polypodiidae</taxon>
        <taxon>Polypodiales</taxon>
        <taxon>Pteridineae</taxon>
        <taxon>Pteridaceae</taxon>
        <taxon>Vittarioideae</taxon>
        <taxon>Adiantum</taxon>
    </lineage>
</organism>
<dbReference type="Proteomes" id="UP000886520">
    <property type="component" value="Chromosome 6"/>
</dbReference>
<name>A0A9D4V3H9_ADICA</name>
<reference evidence="2" key="1">
    <citation type="submission" date="2021-01" db="EMBL/GenBank/DDBJ databases">
        <title>Adiantum capillus-veneris genome.</title>
        <authorList>
            <person name="Fang Y."/>
            <person name="Liao Q."/>
        </authorList>
    </citation>
    <scope>NUCLEOTIDE SEQUENCE</scope>
    <source>
        <strain evidence="2">H3</strain>
        <tissue evidence="2">Leaf</tissue>
    </source>
</reference>
<dbReference type="EMBL" id="JABFUD020000006">
    <property type="protein sequence ID" value="KAI5078988.1"/>
    <property type="molecule type" value="Genomic_DNA"/>
</dbReference>
<evidence type="ECO:0000313" key="3">
    <source>
        <dbReference type="Proteomes" id="UP000886520"/>
    </source>
</evidence>
<gene>
    <name evidence="2" type="ORF">GOP47_0006659</name>
</gene>
<dbReference type="AlphaFoldDB" id="A0A9D4V3H9"/>
<evidence type="ECO:0000259" key="1">
    <source>
        <dbReference type="Pfam" id="PF03732"/>
    </source>
</evidence>
<dbReference type="InterPro" id="IPR005162">
    <property type="entry name" value="Retrotrans_gag_dom"/>
</dbReference>
<dbReference type="Pfam" id="PF03732">
    <property type="entry name" value="Retrotrans_gag"/>
    <property type="match status" value="1"/>
</dbReference>